<proteinExistence type="predicted"/>
<protein>
    <submittedName>
        <fullName evidence="1">Uncharacterized protein</fullName>
    </submittedName>
</protein>
<gene>
    <name evidence="1" type="ORF">LEP1GSC187_0679</name>
</gene>
<comment type="caution">
    <text evidence="1">The sequence shown here is derived from an EMBL/GenBank/DDBJ whole genome shotgun (WGS) entry which is preliminary data.</text>
</comment>
<evidence type="ECO:0000313" key="1">
    <source>
        <dbReference type="EMBL" id="EMO46056.1"/>
    </source>
</evidence>
<organism evidence="1 2">
    <name type="scientific">Leptospira santarosai str. ZUN179</name>
    <dbReference type="NCBI Taxonomy" id="1049985"/>
    <lineage>
        <taxon>Bacteria</taxon>
        <taxon>Pseudomonadati</taxon>
        <taxon>Spirochaetota</taxon>
        <taxon>Spirochaetia</taxon>
        <taxon>Leptospirales</taxon>
        <taxon>Leptospiraceae</taxon>
        <taxon>Leptospira</taxon>
    </lineage>
</organism>
<sequence>MPYLLLNEVFGKTRGPGLFRVTANAFGRLCETIPNAKTDFLFSHERFGKKYFYPRISCKRPNVLDYFWCNSDVRNCGNWRIFIFEFVVNLYVVSCFLYEPSCFGTSSLLKMPIPKRSKMFLDDL</sequence>
<name>M6UTJ1_9LEPT</name>
<accession>M6UTJ1</accession>
<dbReference type="AlphaFoldDB" id="M6UTJ1"/>
<reference evidence="1 2" key="1">
    <citation type="submission" date="2013-01" db="EMBL/GenBank/DDBJ databases">
        <authorList>
            <person name="Harkins D.M."/>
            <person name="Durkin A.S."/>
            <person name="Brinkac L.M."/>
            <person name="Haft D.H."/>
            <person name="Selengut J.D."/>
            <person name="Sanka R."/>
            <person name="DePew J."/>
            <person name="Purushe J."/>
            <person name="Matthias M.A."/>
            <person name="Vinetz J.M."/>
            <person name="Sutton G.G."/>
            <person name="Nierman W.C."/>
            <person name="Fouts D.E."/>
        </authorList>
    </citation>
    <scope>NUCLEOTIDE SEQUENCE [LARGE SCALE GENOMIC DNA]</scope>
    <source>
        <strain evidence="1 2">ZUN179</strain>
    </source>
</reference>
<evidence type="ECO:0000313" key="2">
    <source>
        <dbReference type="Proteomes" id="UP000012160"/>
    </source>
</evidence>
<dbReference type="EMBL" id="AHOQ02000022">
    <property type="protein sequence ID" value="EMO46056.1"/>
    <property type="molecule type" value="Genomic_DNA"/>
</dbReference>
<dbReference type="Proteomes" id="UP000012160">
    <property type="component" value="Unassembled WGS sequence"/>
</dbReference>